<keyword evidence="2" id="KW-0378">Hydrolase</keyword>
<evidence type="ECO:0000313" key="1">
    <source>
        <dbReference type="Proteomes" id="UP000000437"/>
    </source>
</evidence>
<gene>
    <name evidence="2" type="primary">fam111.2</name>
</gene>
<evidence type="ECO:0000313" key="2">
    <source>
        <dbReference type="RefSeq" id="XP_073808039.1"/>
    </source>
</evidence>
<reference evidence="2" key="1">
    <citation type="submission" date="2025-08" db="UniProtKB">
        <authorList>
            <consortium name="RefSeq"/>
        </authorList>
    </citation>
    <scope>IDENTIFICATION</scope>
    <source>
        <strain evidence="2">Tuebingen</strain>
        <tissue evidence="2">Fibroblasts and whole tissue</tissue>
    </source>
</reference>
<accession>A0AC58JNH5</accession>
<protein>
    <submittedName>
        <fullName evidence="2">Serine protease FAM111A isoform X1</fullName>
    </submittedName>
</protein>
<name>A0AC58JNH5_DANRE</name>
<keyword evidence="1" id="KW-1185">Reference proteome</keyword>
<dbReference type="RefSeq" id="XP_073808039.1">
    <property type="nucleotide sequence ID" value="XM_073951938.1"/>
</dbReference>
<proteinExistence type="predicted"/>
<dbReference type="Proteomes" id="UP000000437">
    <property type="component" value="Chromosome 5"/>
</dbReference>
<organism evidence="1 2">
    <name type="scientific">Danio rerio</name>
    <name type="common">Zebrafish</name>
    <name type="synonym">Brachydanio rerio</name>
    <dbReference type="NCBI Taxonomy" id="7955"/>
    <lineage>
        <taxon>Eukaryota</taxon>
        <taxon>Metazoa</taxon>
        <taxon>Chordata</taxon>
        <taxon>Craniata</taxon>
        <taxon>Vertebrata</taxon>
        <taxon>Euteleostomi</taxon>
        <taxon>Actinopterygii</taxon>
        <taxon>Neopterygii</taxon>
        <taxon>Teleostei</taxon>
        <taxon>Ostariophysi</taxon>
        <taxon>Cypriniformes</taxon>
        <taxon>Danionidae</taxon>
        <taxon>Danioninae</taxon>
        <taxon>Danio</taxon>
    </lineage>
</organism>
<keyword evidence="2" id="KW-0645">Protease</keyword>
<sequence length="699" mass="79927">MIIVIHYRNTELSMSLLAIKSEKMKKMNKKKKMDKTGNHSIREFLVKMSTDNSSEARRISQSSENVQEKENDTSMKEEKGQRNNDRNPLQERTNDFSEEAQSNSNLQQSEEGQSHVFSFRHRYKKHAVSCDTSNTVFDALNSNPIFKNIMIKNKGREIVIRRSKGDVPRAAVKRDFPCCLIEKYELLDITFIKNGGNNPTEKKTVRRSFSKETGNIVTFNIKTTGGKKVKLLMRNRVLRRKVEDVCVYAFKDDKITNALQRDGRFINDIFKKRCGLFERKSETIFGMSQSVEHLDGKHFKIIVMKDNQQDSQNDSNTDVNSEVNAASSADLNKSADFQHDTINTEREKTQKQKSTNSSTEFVKKIPNSEETLEFLRAQFKDLLETLKQRKNLKNNSEVKKFFRAEYDKSVQSFLEVKKVKQLTGLSGSVCQIRVEGSAKGTGFLLFDRFILTNAHVIGEFDPFSRKLSKTFTAVFGYEDLEAKETKSVSIKQDVAAYYHGKFSMDRHLDFALLELDDTDEVADCPRLLNCYIHGPPPNRGGICIVGHPDGGVKKMDPCFIIEKEHLQEAANEHVLKNIEFIQVITQQSLAEKWEMHDNQIIYNSCFFHGSSGSPVFDEDCYLIGMHTGGYVYKGENGKTRSILEYCYSMQPILESIGTQAKKNGRSDILKLLSENGCLNLNMDDNDVEMEDLQDKGDHQ</sequence>